<keyword evidence="4" id="KW-0808">Transferase</keyword>
<dbReference type="AlphaFoldDB" id="A0A9X3D0B2"/>
<sequence length="628" mass="71405">MKRNYICFFVALLFFPGAYSSVYVEWQQEQDSVAFYVDKGFSMLNNDFLTALKILEKADALAAASNDPEDRADVAYAYGYAYYVKGNYDLSLQHYLEALEIYQATGNQLSMAKSLVGQGLIQQGIDRNRAAINLFNEAIDAYNESGDPARANPAYLNIAISQIEVEEYEKALDNLQTALELSKKAGRIDVEHLALNRIAQINFFRGNYDKAIEFYFRVLNHQTEPSNWEKSFAHAGLAQVYAAQEKYEQAEEMGQKALVFARDLQSIWDLERNTGILSNVYQSQGKTAEAFEYLALNQKYRDSLYNQNKLRAINLLQLESKEGENLKLQLEKKAVEKQLFTNRIFLGILVLAVLLLLILAFMFRKNIRQKEQFTTQLQKKNQTISEQNRLISRQNEDLSEMNEAKNRLFSILSHDLRSPLASLEQLLGLIKSGDFTPEEQASLLDEMLVQVSGTSSMLQNLLHWANSQLEGSKVNIEKVDLQQKASKIIKAYYLIAKRKNIKFIQQQVEDLSPVMVDRGHISVILHNLLSNAIKFTREGKEINISFEEREETVLMNILDGGEGISQEKINEIKKFNNRMISEIGTSMETGTGIGLMLVKHFLGINEATLDIKNHPGKGAEFIVAFRKA</sequence>
<dbReference type="PROSITE" id="PS50005">
    <property type="entry name" value="TPR"/>
    <property type="match status" value="2"/>
</dbReference>
<feature type="coiled-coil region" evidence="8">
    <location>
        <begin position="158"/>
        <end position="185"/>
    </location>
</feature>
<dbReference type="SMART" id="SM00388">
    <property type="entry name" value="HisKA"/>
    <property type="match status" value="1"/>
</dbReference>
<dbReference type="InterPro" id="IPR019734">
    <property type="entry name" value="TPR_rpt"/>
</dbReference>
<evidence type="ECO:0000256" key="4">
    <source>
        <dbReference type="ARBA" id="ARBA00022679"/>
    </source>
</evidence>
<proteinExistence type="predicted"/>
<evidence type="ECO:0000256" key="8">
    <source>
        <dbReference type="SAM" id="Coils"/>
    </source>
</evidence>
<dbReference type="SMART" id="SM00028">
    <property type="entry name" value="TPR"/>
    <property type="match status" value="5"/>
</dbReference>
<gene>
    <name evidence="11" type="ORF">OQ279_10945</name>
</gene>
<accession>A0A9X3D0B2</accession>
<dbReference type="InterPro" id="IPR036890">
    <property type="entry name" value="HATPase_C_sf"/>
</dbReference>
<evidence type="ECO:0000256" key="1">
    <source>
        <dbReference type="ARBA" id="ARBA00000085"/>
    </source>
</evidence>
<dbReference type="Pfam" id="PF02518">
    <property type="entry name" value="HATPase_c"/>
    <property type="match status" value="1"/>
</dbReference>
<dbReference type="PANTHER" id="PTHR45453:SF1">
    <property type="entry name" value="PHOSPHATE REGULON SENSOR PROTEIN PHOR"/>
    <property type="match status" value="1"/>
</dbReference>
<dbReference type="Pfam" id="PF00512">
    <property type="entry name" value="HisKA"/>
    <property type="match status" value="1"/>
</dbReference>
<dbReference type="CDD" id="cd00082">
    <property type="entry name" value="HisKA"/>
    <property type="match status" value="1"/>
</dbReference>
<evidence type="ECO:0000313" key="11">
    <source>
        <dbReference type="EMBL" id="MCX2838665.1"/>
    </source>
</evidence>
<dbReference type="InterPro" id="IPR003594">
    <property type="entry name" value="HATPase_dom"/>
</dbReference>
<keyword evidence="12" id="KW-1185">Reference proteome</keyword>
<feature type="repeat" description="TPR" evidence="7">
    <location>
        <begin position="72"/>
        <end position="105"/>
    </location>
</feature>
<evidence type="ECO:0000256" key="6">
    <source>
        <dbReference type="ARBA" id="ARBA00023012"/>
    </source>
</evidence>
<comment type="catalytic activity">
    <reaction evidence="1">
        <text>ATP + protein L-histidine = ADP + protein N-phospho-L-histidine.</text>
        <dbReference type="EC" id="2.7.13.3"/>
    </reaction>
</comment>
<dbReference type="Proteomes" id="UP001148482">
    <property type="component" value="Unassembled WGS sequence"/>
</dbReference>
<dbReference type="EMBL" id="JAPJDA010000016">
    <property type="protein sequence ID" value="MCX2838665.1"/>
    <property type="molecule type" value="Genomic_DNA"/>
</dbReference>
<evidence type="ECO:0000256" key="9">
    <source>
        <dbReference type="SAM" id="Phobius"/>
    </source>
</evidence>
<keyword evidence="5" id="KW-0418">Kinase</keyword>
<evidence type="ECO:0000259" key="10">
    <source>
        <dbReference type="PROSITE" id="PS50109"/>
    </source>
</evidence>
<name>A0A9X3D0B2_9FLAO</name>
<keyword evidence="9" id="KW-0472">Membrane</keyword>
<dbReference type="Gene3D" id="3.30.565.10">
    <property type="entry name" value="Histidine kinase-like ATPase, C-terminal domain"/>
    <property type="match status" value="1"/>
</dbReference>
<dbReference type="GO" id="GO:0016036">
    <property type="term" value="P:cellular response to phosphate starvation"/>
    <property type="evidence" value="ECO:0007669"/>
    <property type="project" value="TreeGrafter"/>
</dbReference>
<dbReference type="SUPFAM" id="SSF55874">
    <property type="entry name" value="ATPase domain of HSP90 chaperone/DNA topoisomerase II/histidine kinase"/>
    <property type="match status" value="1"/>
</dbReference>
<keyword evidence="3" id="KW-0597">Phosphoprotein</keyword>
<feature type="repeat" description="TPR" evidence="7">
    <location>
        <begin position="152"/>
        <end position="185"/>
    </location>
</feature>
<dbReference type="InterPro" id="IPR036097">
    <property type="entry name" value="HisK_dim/P_sf"/>
</dbReference>
<dbReference type="GO" id="GO:0005886">
    <property type="term" value="C:plasma membrane"/>
    <property type="evidence" value="ECO:0007669"/>
    <property type="project" value="TreeGrafter"/>
</dbReference>
<organism evidence="11 12">
    <name type="scientific">Salinimicrobium profundisediminis</name>
    <dbReference type="NCBI Taxonomy" id="2994553"/>
    <lineage>
        <taxon>Bacteria</taxon>
        <taxon>Pseudomonadati</taxon>
        <taxon>Bacteroidota</taxon>
        <taxon>Flavobacteriia</taxon>
        <taxon>Flavobacteriales</taxon>
        <taxon>Flavobacteriaceae</taxon>
        <taxon>Salinimicrobium</taxon>
    </lineage>
</organism>
<dbReference type="SMART" id="SM00387">
    <property type="entry name" value="HATPase_c"/>
    <property type="match status" value="1"/>
</dbReference>
<feature type="transmembrane region" description="Helical" evidence="9">
    <location>
        <begin position="344"/>
        <end position="363"/>
    </location>
</feature>
<dbReference type="RefSeq" id="WP_266069964.1">
    <property type="nucleotide sequence ID" value="NZ_JAPJDA010000016.1"/>
</dbReference>
<dbReference type="Gene3D" id="1.10.287.130">
    <property type="match status" value="1"/>
</dbReference>
<keyword evidence="6" id="KW-0902">Two-component regulatory system</keyword>
<feature type="domain" description="Histidine kinase" evidence="10">
    <location>
        <begin position="411"/>
        <end position="628"/>
    </location>
</feature>
<evidence type="ECO:0000313" key="12">
    <source>
        <dbReference type="Proteomes" id="UP001148482"/>
    </source>
</evidence>
<dbReference type="InterPro" id="IPR005467">
    <property type="entry name" value="His_kinase_dom"/>
</dbReference>
<dbReference type="InterPro" id="IPR004358">
    <property type="entry name" value="Sig_transdc_His_kin-like_C"/>
</dbReference>
<keyword evidence="9" id="KW-1133">Transmembrane helix</keyword>
<evidence type="ECO:0000256" key="3">
    <source>
        <dbReference type="ARBA" id="ARBA00022553"/>
    </source>
</evidence>
<comment type="caution">
    <text evidence="11">The sequence shown here is derived from an EMBL/GenBank/DDBJ whole genome shotgun (WGS) entry which is preliminary data.</text>
</comment>
<dbReference type="InterPro" id="IPR011990">
    <property type="entry name" value="TPR-like_helical_dom_sf"/>
</dbReference>
<reference evidence="11" key="1">
    <citation type="submission" date="2022-11" db="EMBL/GenBank/DDBJ databases">
        <title>Salinimicrobium profundisediminis sp. nov., isolated from deep-sea sediment of the Mariana Trench.</title>
        <authorList>
            <person name="Fu H."/>
        </authorList>
    </citation>
    <scope>NUCLEOTIDE SEQUENCE</scope>
    <source>
        <strain evidence="11">MT39</strain>
    </source>
</reference>
<dbReference type="SUPFAM" id="SSF48452">
    <property type="entry name" value="TPR-like"/>
    <property type="match status" value="1"/>
</dbReference>
<dbReference type="InterPro" id="IPR050351">
    <property type="entry name" value="BphY/WalK/GraS-like"/>
</dbReference>
<dbReference type="PANTHER" id="PTHR45453">
    <property type="entry name" value="PHOSPHATE REGULON SENSOR PROTEIN PHOR"/>
    <property type="match status" value="1"/>
</dbReference>
<dbReference type="GO" id="GO:0000155">
    <property type="term" value="F:phosphorelay sensor kinase activity"/>
    <property type="evidence" value="ECO:0007669"/>
    <property type="project" value="InterPro"/>
</dbReference>
<dbReference type="PRINTS" id="PR00344">
    <property type="entry name" value="BCTRLSENSOR"/>
</dbReference>
<dbReference type="EC" id="2.7.13.3" evidence="2"/>
<dbReference type="Pfam" id="PF13424">
    <property type="entry name" value="TPR_12"/>
    <property type="match status" value="2"/>
</dbReference>
<evidence type="ECO:0000256" key="7">
    <source>
        <dbReference type="PROSITE-ProRule" id="PRU00339"/>
    </source>
</evidence>
<dbReference type="InterPro" id="IPR003661">
    <property type="entry name" value="HisK_dim/P_dom"/>
</dbReference>
<dbReference type="Gene3D" id="1.25.40.10">
    <property type="entry name" value="Tetratricopeptide repeat domain"/>
    <property type="match status" value="2"/>
</dbReference>
<keyword evidence="8" id="KW-0175">Coiled coil</keyword>
<evidence type="ECO:0000256" key="5">
    <source>
        <dbReference type="ARBA" id="ARBA00022777"/>
    </source>
</evidence>
<feature type="coiled-coil region" evidence="8">
    <location>
        <begin position="377"/>
        <end position="404"/>
    </location>
</feature>
<dbReference type="PROSITE" id="PS50109">
    <property type="entry name" value="HIS_KIN"/>
    <property type="match status" value="1"/>
</dbReference>
<evidence type="ECO:0000256" key="2">
    <source>
        <dbReference type="ARBA" id="ARBA00012438"/>
    </source>
</evidence>
<dbReference type="SUPFAM" id="SSF47384">
    <property type="entry name" value="Homodimeric domain of signal transducing histidine kinase"/>
    <property type="match status" value="1"/>
</dbReference>
<keyword evidence="7" id="KW-0802">TPR repeat</keyword>
<protein>
    <recommendedName>
        <fullName evidence="2">histidine kinase</fullName>
        <ecNumber evidence="2">2.7.13.3</ecNumber>
    </recommendedName>
</protein>
<dbReference type="GO" id="GO:0004721">
    <property type="term" value="F:phosphoprotein phosphatase activity"/>
    <property type="evidence" value="ECO:0007669"/>
    <property type="project" value="TreeGrafter"/>
</dbReference>
<keyword evidence="9" id="KW-0812">Transmembrane</keyword>